<evidence type="ECO:0000256" key="2">
    <source>
        <dbReference type="ARBA" id="ARBA00023015"/>
    </source>
</evidence>
<dbReference type="InterPro" id="IPR036390">
    <property type="entry name" value="WH_DNA-bd_sf"/>
</dbReference>
<dbReference type="InterPro" id="IPR010078">
    <property type="entry name" value="PurR_Bsub"/>
</dbReference>
<dbReference type="GO" id="GO:0045982">
    <property type="term" value="P:negative regulation of purine nucleobase metabolic process"/>
    <property type="evidence" value="ECO:0007669"/>
    <property type="project" value="InterPro"/>
</dbReference>
<keyword evidence="2" id="KW-0805">Transcription regulation</keyword>
<dbReference type="Gene3D" id="1.10.10.10">
    <property type="entry name" value="Winged helix-like DNA-binding domain superfamily/Winged helix DNA-binding domain"/>
    <property type="match status" value="1"/>
</dbReference>
<reference evidence="8 9" key="1">
    <citation type="submission" date="2010-10" db="EMBL/GenBank/DDBJ databases">
        <authorList>
            <person name="Durkin A.S."/>
            <person name="Madupu R."/>
            <person name="Torralba M."/>
            <person name="Gillis M."/>
            <person name="Methe B."/>
            <person name="Sutton G."/>
            <person name="Nelson K.E."/>
        </authorList>
    </citation>
    <scope>NUCLEOTIDE SEQUENCE [LARGE SCALE GENOMIC DNA]</scope>
    <source>
        <strain evidence="8 9">ACS-139-V-Col8</strain>
    </source>
</reference>
<dbReference type="NCBIfam" id="TIGR01743">
    <property type="entry name" value="purR_Bsub"/>
    <property type="match status" value="1"/>
</dbReference>
<dbReference type="Pfam" id="PF09182">
    <property type="entry name" value="PuR_N"/>
    <property type="match status" value="1"/>
</dbReference>
<dbReference type="SUPFAM" id="SSF53271">
    <property type="entry name" value="PRTase-like"/>
    <property type="match status" value="1"/>
</dbReference>
<dbReference type="InterPro" id="IPR036388">
    <property type="entry name" value="WH-like_DNA-bd_sf"/>
</dbReference>
<dbReference type="PANTHER" id="PTHR43864:SF2">
    <property type="entry name" value="PUR OPERON REPRESSOR"/>
    <property type="match status" value="1"/>
</dbReference>
<evidence type="ECO:0000259" key="7">
    <source>
        <dbReference type="Pfam" id="PF09182"/>
    </source>
</evidence>
<gene>
    <name evidence="8" type="primary">purR</name>
    <name evidence="8" type="ORF">HMPREF9257_0203</name>
</gene>
<dbReference type="STRING" id="908337.HMPREF9257_0203"/>
<keyword evidence="3" id="KW-0238">DNA-binding</keyword>
<dbReference type="InterPro" id="IPR015265">
    <property type="entry name" value="PuR_N"/>
</dbReference>
<dbReference type="PANTHER" id="PTHR43864">
    <property type="entry name" value="HYPOXANTHINE/GUANINE PHOSPHORIBOSYLTRANSFERASE"/>
    <property type="match status" value="1"/>
</dbReference>
<comment type="subunit">
    <text evidence="1">Homodimer.</text>
</comment>
<accession>E4KMZ0</accession>
<dbReference type="eggNOG" id="COG0503">
    <property type="taxonomic scope" value="Bacteria"/>
</dbReference>
<proteinExistence type="inferred from homology"/>
<evidence type="ECO:0000256" key="5">
    <source>
        <dbReference type="ARBA" id="ARBA00049656"/>
    </source>
</evidence>
<dbReference type="InterPro" id="IPR029057">
    <property type="entry name" value="PRTase-like"/>
</dbReference>
<dbReference type="CDD" id="cd06223">
    <property type="entry name" value="PRTases_typeI"/>
    <property type="match status" value="1"/>
</dbReference>
<comment type="similarity">
    <text evidence="5">Belongs to the purine/pyrimidine phosphoribosyltransferase family. PurR subfamily.</text>
</comment>
<evidence type="ECO:0000256" key="3">
    <source>
        <dbReference type="ARBA" id="ARBA00023125"/>
    </source>
</evidence>
<dbReference type="Proteomes" id="UP000005990">
    <property type="component" value="Unassembled WGS sequence"/>
</dbReference>
<evidence type="ECO:0000313" key="8">
    <source>
        <dbReference type="EMBL" id="EFR31604.1"/>
    </source>
</evidence>
<dbReference type="Gene3D" id="3.40.50.2020">
    <property type="match status" value="1"/>
</dbReference>
<name>E4KMZ0_9LACT</name>
<dbReference type="SUPFAM" id="SSF46785">
    <property type="entry name" value="Winged helix' DNA-binding domain"/>
    <property type="match status" value="1"/>
</dbReference>
<evidence type="ECO:0000256" key="4">
    <source>
        <dbReference type="ARBA" id="ARBA00023163"/>
    </source>
</evidence>
<evidence type="ECO:0000256" key="1">
    <source>
        <dbReference type="ARBA" id="ARBA00011738"/>
    </source>
</evidence>
<organism evidence="8 9">
    <name type="scientific">Eremococcus coleocola ACS-139-V-Col8</name>
    <dbReference type="NCBI Taxonomy" id="908337"/>
    <lineage>
        <taxon>Bacteria</taxon>
        <taxon>Bacillati</taxon>
        <taxon>Bacillota</taxon>
        <taxon>Bacilli</taxon>
        <taxon>Lactobacillales</taxon>
        <taxon>Aerococcaceae</taxon>
        <taxon>Eremococcus</taxon>
    </lineage>
</organism>
<evidence type="ECO:0000259" key="6">
    <source>
        <dbReference type="Pfam" id="PF00156"/>
    </source>
</evidence>
<dbReference type="EMBL" id="AENN01000006">
    <property type="protein sequence ID" value="EFR31604.1"/>
    <property type="molecule type" value="Genomic_DNA"/>
</dbReference>
<keyword evidence="9" id="KW-1185">Reference proteome</keyword>
<evidence type="ECO:0000313" key="9">
    <source>
        <dbReference type="Proteomes" id="UP000005990"/>
    </source>
</evidence>
<comment type="caution">
    <text evidence="8">The sequence shown here is derived from an EMBL/GenBank/DDBJ whole genome shotgun (WGS) entry which is preliminary data.</text>
</comment>
<feature type="domain" description="Bacterial purine repressor N-terminal" evidence="7">
    <location>
        <begin position="7"/>
        <end position="76"/>
    </location>
</feature>
<dbReference type="InterPro" id="IPR050118">
    <property type="entry name" value="Pur/Pyrimidine_PRTase"/>
</dbReference>
<feature type="domain" description="Phosphoribosyltransferase" evidence="6">
    <location>
        <begin position="117"/>
        <end position="239"/>
    </location>
</feature>
<sequence length="279" mass="30472">MTMTKPKRNERLIYLTHYFLERPNQLIQFSDVSEELSASKSSLSEDMDILRDLFAKYEFGSIISQTGAGGGMIFVPSLGKAEKKLLKEKLTHILEASPRVLPGNYISLNDVIRDPQLMHLAAKLIAGHYADQGIDAVMTIETKGVGLAALVANLLNVPSVVVRRDSKDSVAPTISVSFVSGSYQTVMKMELPKDSLQAGSNVLIVDDFLRNGGTVDGLITLLGEFDCHEAGVCVLVENTAPDHGLPYDMQALMSVNMVFNSETRHHDLIAQPGSLLKNI</sequence>
<dbReference type="AlphaFoldDB" id="E4KMZ0"/>
<keyword evidence="4" id="KW-0804">Transcription</keyword>
<dbReference type="GO" id="GO:0003677">
    <property type="term" value="F:DNA binding"/>
    <property type="evidence" value="ECO:0007669"/>
    <property type="project" value="UniProtKB-KW"/>
</dbReference>
<dbReference type="InterPro" id="IPR000836">
    <property type="entry name" value="PRTase_dom"/>
</dbReference>
<dbReference type="GO" id="GO:0045892">
    <property type="term" value="P:negative regulation of DNA-templated transcription"/>
    <property type="evidence" value="ECO:0007669"/>
    <property type="project" value="InterPro"/>
</dbReference>
<dbReference type="RefSeq" id="WP_006417736.1">
    <property type="nucleotide sequence ID" value="NZ_AENN01000006.1"/>
</dbReference>
<dbReference type="OrthoDB" id="4213751at2"/>
<dbReference type="Pfam" id="PF00156">
    <property type="entry name" value="Pribosyltran"/>
    <property type="match status" value="1"/>
</dbReference>
<protein>
    <submittedName>
        <fullName evidence="8">Pur operon repressor PurR</fullName>
    </submittedName>
</protein>